<dbReference type="AlphaFoldDB" id="A0A4U5VKY4"/>
<dbReference type="EMBL" id="CM014097">
    <property type="protein sequence ID" value="TKS89083.1"/>
    <property type="molecule type" value="Genomic_DNA"/>
</dbReference>
<gene>
    <name evidence="2" type="ORF">D9C73_022486</name>
</gene>
<feature type="compositionally biased region" description="Pro residues" evidence="1">
    <location>
        <begin position="67"/>
        <end position="80"/>
    </location>
</feature>
<feature type="compositionally biased region" description="Basic and acidic residues" evidence="1">
    <location>
        <begin position="133"/>
        <end position="165"/>
    </location>
</feature>
<proteinExistence type="predicted"/>
<feature type="compositionally biased region" description="Basic and acidic residues" evidence="1">
    <location>
        <begin position="110"/>
        <end position="121"/>
    </location>
</feature>
<accession>A0A4U5VKY4</accession>
<evidence type="ECO:0000313" key="3">
    <source>
        <dbReference type="Proteomes" id="UP000298787"/>
    </source>
</evidence>
<feature type="compositionally biased region" description="Basic and acidic residues" evidence="1">
    <location>
        <begin position="81"/>
        <end position="92"/>
    </location>
</feature>
<organism evidence="2 3">
    <name type="scientific">Collichthys lucidus</name>
    <name type="common">Big head croaker</name>
    <name type="synonym">Sciaena lucida</name>
    <dbReference type="NCBI Taxonomy" id="240159"/>
    <lineage>
        <taxon>Eukaryota</taxon>
        <taxon>Metazoa</taxon>
        <taxon>Chordata</taxon>
        <taxon>Craniata</taxon>
        <taxon>Vertebrata</taxon>
        <taxon>Euteleostomi</taxon>
        <taxon>Actinopterygii</taxon>
        <taxon>Neopterygii</taxon>
        <taxon>Teleostei</taxon>
        <taxon>Neoteleostei</taxon>
        <taxon>Acanthomorphata</taxon>
        <taxon>Eupercaria</taxon>
        <taxon>Sciaenidae</taxon>
        <taxon>Collichthys</taxon>
    </lineage>
</organism>
<evidence type="ECO:0000256" key="1">
    <source>
        <dbReference type="SAM" id="MobiDB-lite"/>
    </source>
</evidence>
<reference evidence="2 3" key="1">
    <citation type="submission" date="2019-01" db="EMBL/GenBank/DDBJ databases">
        <title>Genome Assembly of Collichthys lucidus.</title>
        <authorList>
            <person name="Cai M."/>
            <person name="Xiao S."/>
        </authorList>
    </citation>
    <scope>NUCLEOTIDE SEQUENCE [LARGE SCALE GENOMIC DNA]</scope>
    <source>
        <strain evidence="2">JT15FE1705JMU</strain>
        <tissue evidence="2">Muscle</tissue>
    </source>
</reference>
<feature type="region of interest" description="Disordered" evidence="1">
    <location>
        <begin position="46"/>
        <end position="174"/>
    </location>
</feature>
<dbReference type="Proteomes" id="UP000298787">
    <property type="component" value="Chromosome 20"/>
</dbReference>
<protein>
    <submittedName>
        <fullName evidence="2">Uncharacterized protein</fullName>
    </submittedName>
</protein>
<name>A0A4U5VKY4_COLLU</name>
<evidence type="ECO:0000313" key="2">
    <source>
        <dbReference type="EMBL" id="TKS89083.1"/>
    </source>
</evidence>
<sequence>MSLSFFLRPSPPSSSRPSSISVHTLTFFFFLSSVLTSLGGQQWSAAHLQPRGGGRSHASGRTRWCRFPPPISLPQPPHPSPHGDRLHGDSLHTRHRTGQRPEGHLLPISDLRRQQPHEPDLVPRGVRFPMFKSDQRAKRKEEKKTRRRSGQERRSQRYEKLQGESKKKKKEEEEEEQEEILECVSLVHHVYARLHQLCVHYVSVAAQTDGADVQHARCKLEDFTEI</sequence>
<keyword evidence="3" id="KW-1185">Reference proteome</keyword>